<evidence type="ECO:0000256" key="2">
    <source>
        <dbReference type="ARBA" id="ARBA00023445"/>
    </source>
</evidence>
<protein>
    <recommendedName>
        <fullName evidence="3">NAD-dependent epimerase/dehydratase domain-containing protein</fullName>
    </recommendedName>
</protein>
<comment type="caution">
    <text evidence="4">The sequence shown here is derived from an EMBL/GenBank/DDBJ whole genome shotgun (WGS) entry which is preliminary data.</text>
</comment>
<evidence type="ECO:0000256" key="1">
    <source>
        <dbReference type="ARBA" id="ARBA00023002"/>
    </source>
</evidence>
<dbReference type="Proteomes" id="UP001270362">
    <property type="component" value="Unassembled WGS sequence"/>
</dbReference>
<dbReference type="PANTHER" id="PTHR10366">
    <property type="entry name" value="NAD DEPENDENT EPIMERASE/DEHYDRATASE"/>
    <property type="match status" value="1"/>
</dbReference>
<sequence length="306" mass="33804">MSRRVLLTGGNGFVGSHILRQLLDRGFSVCCTIRTQAKGEKILNDFATQQSQIDVTIVPNIVEPEAYDAVFRDSSFDTVFHTASPFTYVSGATAETNNLQFLEPAIKGTLNLLHAVKNHAPTVKRIIWTGSCASVVDYDCLVSDPPRVYDENDWNPISWDEAVNGEQSKAYRASKKFAELEAWAFMKNEKPHFDLVTLCPPATFGPLRHSISSIQDLNESNARLWKACFDSSKDAPVPYIPVHTYVDVQGQRTPLGKPGTSSLPPGAYSIDNAKVKAVLGVEFRSLEETVLDVARCLLGIERIEKA</sequence>
<dbReference type="AlphaFoldDB" id="A0AAE0XB28"/>
<dbReference type="InterPro" id="IPR050425">
    <property type="entry name" value="NAD(P)_dehydrat-like"/>
</dbReference>
<name>A0AAE0XB28_9PEZI</name>
<keyword evidence="1" id="KW-0560">Oxidoreductase</keyword>
<dbReference type="Gene3D" id="3.40.50.720">
    <property type="entry name" value="NAD(P)-binding Rossmann-like Domain"/>
    <property type="match status" value="1"/>
</dbReference>
<dbReference type="EMBL" id="JAULSO010000002">
    <property type="protein sequence ID" value="KAK3689168.1"/>
    <property type="molecule type" value="Genomic_DNA"/>
</dbReference>
<keyword evidence="5" id="KW-1185">Reference proteome</keyword>
<gene>
    <name evidence="4" type="ORF">B0T22DRAFT_490681</name>
</gene>
<dbReference type="SUPFAM" id="SSF51735">
    <property type="entry name" value="NAD(P)-binding Rossmann-fold domains"/>
    <property type="match status" value="1"/>
</dbReference>
<accession>A0AAE0XB28</accession>
<dbReference type="PANTHER" id="PTHR10366:SF564">
    <property type="entry name" value="STEROL-4-ALPHA-CARBOXYLATE 3-DEHYDROGENASE, DECARBOXYLATING"/>
    <property type="match status" value="1"/>
</dbReference>
<evidence type="ECO:0000259" key="3">
    <source>
        <dbReference type="Pfam" id="PF01370"/>
    </source>
</evidence>
<dbReference type="Pfam" id="PF01370">
    <property type="entry name" value="Epimerase"/>
    <property type="match status" value="1"/>
</dbReference>
<dbReference type="InterPro" id="IPR036291">
    <property type="entry name" value="NAD(P)-bd_dom_sf"/>
</dbReference>
<comment type="similarity">
    <text evidence="2">Belongs to the NAD(P)-dependent epimerase/dehydratase family. Dihydroflavonol-4-reductase subfamily.</text>
</comment>
<dbReference type="GO" id="GO:0016616">
    <property type="term" value="F:oxidoreductase activity, acting on the CH-OH group of donors, NAD or NADP as acceptor"/>
    <property type="evidence" value="ECO:0007669"/>
    <property type="project" value="TreeGrafter"/>
</dbReference>
<organism evidence="4 5">
    <name type="scientific">Podospora appendiculata</name>
    <dbReference type="NCBI Taxonomy" id="314037"/>
    <lineage>
        <taxon>Eukaryota</taxon>
        <taxon>Fungi</taxon>
        <taxon>Dikarya</taxon>
        <taxon>Ascomycota</taxon>
        <taxon>Pezizomycotina</taxon>
        <taxon>Sordariomycetes</taxon>
        <taxon>Sordariomycetidae</taxon>
        <taxon>Sordariales</taxon>
        <taxon>Podosporaceae</taxon>
        <taxon>Podospora</taxon>
    </lineage>
</organism>
<reference evidence="4" key="1">
    <citation type="journal article" date="2023" name="Mol. Phylogenet. Evol.">
        <title>Genome-scale phylogeny and comparative genomics of the fungal order Sordariales.</title>
        <authorList>
            <person name="Hensen N."/>
            <person name="Bonometti L."/>
            <person name="Westerberg I."/>
            <person name="Brannstrom I.O."/>
            <person name="Guillou S."/>
            <person name="Cros-Aarteil S."/>
            <person name="Calhoun S."/>
            <person name="Haridas S."/>
            <person name="Kuo A."/>
            <person name="Mondo S."/>
            <person name="Pangilinan J."/>
            <person name="Riley R."/>
            <person name="LaButti K."/>
            <person name="Andreopoulos B."/>
            <person name="Lipzen A."/>
            <person name="Chen C."/>
            <person name="Yan M."/>
            <person name="Daum C."/>
            <person name="Ng V."/>
            <person name="Clum A."/>
            <person name="Steindorff A."/>
            <person name="Ohm R.A."/>
            <person name="Martin F."/>
            <person name="Silar P."/>
            <person name="Natvig D.O."/>
            <person name="Lalanne C."/>
            <person name="Gautier V."/>
            <person name="Ament-Velasquez S.L."/>
            <person name="Kruys A."/>
            <person name="Hutchinson M.I."/>
            <person name="Powell A.J."/>
            <person name="Barry K."/>
            <person name="Miller A.N."/>
            <person name="Grigoriev I.V."/>
            <person name="Debuchy R."/>
            <person name="Gladieux P."/>
            <person name="Hiltunen Thoren M."/>
            <person name="Johannesson H."/>
        </authorList>
    </citation>
    <scope>NUCLEOTIDE SEQUENCE</scope>
    <source>
        <strain evidence="4">CBS 314.62</strain>
    </source>
</reference>
<evidence type="ECO:0000313" key="4">
    <source>
        <dbReference type="EMBL" id="KAK3689168.1"/>
    </source>
</evidence>
<proteinExistence type="inferred from homology"/>
<dbReference type="InterPro" id="IPR001509">
    <property type="entry name" value="Epimerase_deHydtase"/>
</dbReference>
<reference evidence="4" key="2">
    <citation type="submission" date="2023-06" db="EMBL/GenBank/DDBJ databases">
        <authorList>
            <consortium name="Lawrence Berkeley National Laboratory"/>
            <person name="Haridas S."/>
            <person name="Hensen N."/>
            <person name="Bonometti L."/>
            <person name="Westerberg I."/>
            <person name="Brannstrom I.O."/>
            <person name="Guillou S."/>
            <person name="Cros-Aarteil S."/>
            <person name="Calhoun S."/>
            <person name="Kuo A."/>
            <person name="Mondo S."/>
            <person name="Pangilinan J."/>
            <person name="Riley R."/>
            <person name="Labutti K."/>
            <person name="Andreopoulos B."/>
            <person name="Lipzen A."/>
            <person name="Chen C."/>
            <person name="Yanf M."/>
            <person name="Daum C."/>
            <person name="Ng V."/>
            <person name="Clum A."/>
            <person name="Steindorff A."/>
            <person name="Ohm R."/>
            <person name="Martin F."/>
            <person name="Silar P."/>
            <person name="Natvig D."/>
            <person name="Lalanne C."/>
            <person name="Gautier V."/>
            <person name="Ament-Velasquez S.L."/>
            <person name="Kruys A."/>
            <person name="Hutchinson M.I."/>
            <person name="Powell A.J."/>
            <person name="Barry K."/>
            <person name="Miller A.N."/>
            <person name="Grigoriev I.V."/>
            <person name="Debuchy R."/>
            <person name="Gladieux P."/>
            <person name="Thoren M.H."/>
            <person name="Johannesson H."/>
        </authorList>
    </citation>
    <scope>NUCLEOTIDE SEQUENCE</scope>
    <source>
        <strain evidence="4">CBS 314.62</strain>
    </source>
</reference>
<feature type="domain" description="NAD-dependent epimerase/dehydratase" evidence="3">
    <location>
        <begin position="5"/>
        <end position="208"/>
    </location>
</feature>
<evidence type="ECO:0000313" key="5">
    <source>
        <dbReference type="Proteomes" id="UP001270362"/>
    </source>
</evidence>